<sequence>MKIAVANSVGIDAKGYRMVHVPSRWSLGIKNFTNCGYYPWQLAYTSSLLKRETDHQIKFFDGVLKGWDFKTYFSRLEELRPNWLIMESSSRTIDEDLHLASAVKKAFGTRLIFTGQHPMAQPEEVLKIADYVCMGEYETTVLELIQGKDPKHIAGVYPNGNRELLDINSLPYPEDEDINRIDYHEPNCRYRQIQMYASRGCPRRCNFCAAATLYYDELNWRPRDVADVVKEIRLLKEKYPEMEGVFFDEEVHNIKKSFNIDLAKAIRAAGLHHLKFEALCEYVSLDEEALTEMRKAGYYKIRFGIETASDVIADKMTLGKKHAPKKLKSILKFGKGLGFVFYATFSLGGLGSTAKEDQKTVDMIFELTRQGLLDEVQVSINTPQPGTDFYNTCVEKSYLKTGIEWQDFDGNGHVVVDYPNYPAKDILKMFNKALKAFDRGKSRANGARFLTTAKASSAIIPAHSRVLLLRSARQWMIHLILQTLGHLPHATID</sequence>
<accession>A0A3B1DF07</accession>
<dbReference type="Pfam" id="PF04055">
    <property type="entry name" value="Radical_SAM"/>
    <property type="match status" value="1"/>
</dbReference>
<dbReference type="InterPro" id="IPR051198">
    <property type="entry name" value="BchE-like"/>
</dbReference>
<evidence type="ECO:0000259" key="6">
    <source>
        <dbReference type="PROSITE" id="PS51918"/>
    </source>
</evidence>
<dbReference type="GO" id="GO:0005829">
    <property type="term" value="C:cytosol"/>
    <property type="evidence" value="ECO:0007669"/>
    <property type="project" value="TreeGrafter"/>
</dbReference>
<dbReference type="SFLD" id="SFLDS00029">
    <property type="entry name" value="Radical_SAM"/>
    <property type="match status" value="1"/>
</dbReference>
<dbReference type="InterPro" id="IPR013785">
    <property type="entry name" value="Aldolase_TIM"/>
</dbReference>
<dbReference type="GO" id="GO:0051536">
    <property type="term" value="F:iron-sulfur cluster binding"/>
    <property type="evidence" value="ECO:0007669"/>
    <property type="project" value="UniProtKB-KW"/>
</dbReference>
<dbReference type="SMART" id="SM00729">
    <property type="entry name" value="Elp3"/>
    <property type="match status" value="1"/>
</dbReference>
<comment type="cofactor">
    <cofactor evidence="1">
        <name>[4Fe-4S] cluster</name>
        <dbReference type="ChEBI" id="CHEBI:49883"/>
    </cofactor>
</comment>
<reference evidence="7" key="1">
    <citation type="submission" date="2018-06" db="EMBL/GenBank/DDBJ databases">
        <authorList>
            <person name="Zhirakovskaya E."/>
        </authorList>
    </citation>
    <scope>NUCLEOTIDE SEQUENCE</scope>
</reference>
<dbReference type="PANTHER" id="PTHR43409:SF16">
    <property type="entry name" value="SLR0320 PROTEIN"/>
    <property type="match status" value="1"/>
</dbReference>
<dbReference type="SUPFAM" id="SSF102114">
    <property type="entry name" value="Radical SAM enzymes"/>
    <property type="match status" value="1"/>
</dbReference>
<name>A0A3B1DF07_9ZZZZ</name>
<dbReference type="CDD" id="cd01335">
    <property type="entry name" value="Radical_SAM"/>
    <property type="match status" value="1"/>
</dbReference>
<keyword evidence="5" id="KW-0411">Iron-sulfur</keyword>
<evidence type="ECO:0000256" key="5">
    <source>
        <dbReference type="ARBA" id="ARBA00023014"/>
    </source>
</evidence>
<feature type="non-terminal residue" evidence="7">
    <location>
        <position position="493"/>
    </location>
</feature>
<dbReference type="PANTHER" id="PTHR43409">
    <property type="entry name" value="ANAEROBIC MAGNESIUM-PROTOPORPHYRIN IX MONOMETHYL ESTER CYCLASE-RELATED"/>
    <property type="match status" value="1"/>
</dbReference>
<dbReference type="SFLD" id="SFLDG01082">
    <property type="entry name" value="B12-binding_domain_containing"/>
    <property type="match status" value="1"/>
</dbReference>
<dbReference type="Gene3D" id="3.40.50.280">
    <property type="entry name" value="Cobalamin-binding domain"/>
    <property type="match status" value="1"/>
</dbReference>
<keyword evidence="4" id="KW-0408">Iron</keyword>
<dbReference type="GO" id="GO:0003824">
    <property type="term" value="F:catalytic activity"/>
    <property type="evidence" value="ECO:0007669"/>
    <property type="project" value="InterPro"/>
</dbReference>
<evidence type="ECO:0000256" key="3">
    <source>
        <dbReference type="ARBA" id="ARBA00022723"/>
    </source>
</evidence>
<evidence type="ECO:0000256" key="2">
    <source>
        <dbReference type="ARBA" id="ARBA00022691"/>
    </source>
</evidence>
<dbReference type="InterPro" id="IPR058240">
    <property type="entry name" value="rSAM_sf"/>
</dbReference>
<feature type="domain" description="Radical SAM core" evidence="6">
    <location>
        <begin position="187"/>
        <end position="413"/>
    </location>
</feature>
<organism evidence="7">
    <name type="scientific">hydrothermal vent metagenome</name>
    <dbReference type="NCBI Taxonomy" id="652676"/>
    <lineage>
        <taxon>unclassified sequences</taxon>
        <taxon>metagenomes</taxon>
        <taxon>ecological metagenomes</taxon>
    </lineage>
</organism>
<evidence type="ECO:0000256" key="1">
    <source>
        <dbReference type="ARBA" id="ARBA00001966"/>
    </source>
</evidence>
<evidence type="ECO:0000256" key="4">
    <source>
        <dbReference type="ARBA" id="ARBA00023004"/>
    </source>
</evidence>
<dbReference type="Gene3D" id="3.20.20.70">
    <property type="entry name" value="Aldolase class I"/>
    <property type="match status" value="1"/>
</dbReference>
<protein>
    <recommendedName>
        <fullName evidence="6">Radical SAM core domain-containing protein</fullName>
    </recommendedName>
</protein>
<dbReference type="AlphaFoldDB" id="A0A3B1DF07"/>
<keyword evidence="3" id="KW-0479">Metal-binding</keyword>
<dbReference type="PROSITE" id="PS51918">
    <property type="entry name" value="RADICAL_SAM"/>
    <property type="match status" value="1"/>
</dbReference>
<dbReference type="InterPro" id="IPR007197">
    <property type="entry name" value="rSAM"/>
</dbReference>
<evidence type="ECO:0000313" key="7">
    <source>
        <dbReference type="EMBL" id="VAX30305.1"/>
    </source>
</evidence>
<keyword evidence="2" id="KW-0949">S-adenosyl-L-methionine</keyword>
<dbReference type="InterPro" id="IPR006638">
    <property type="entry name" value="Elp3/MiaA/NifB-like_rSAM"/>
</dbReference>
<dbReference type="EMBL" id="UOGG01000105">
    <property type="protein sequence ID" value="VAX30305.1"/>
    <property type="molecule type" value="Genomic_DNA"/>
</dbReference>
<gene>
    <name evidence="7" type="ORF">MNBD_NITROSPINAE05-96</name>
</gene>
<proteinExistence type="predicted"/>
<dbReference type="GO" id="GO:0046872">
    <property type="term" value="F:metal ion binding"/>
    <property type="evidence" value="ECO:0007669"/>
    <property type="project" value="UniProtKB-KW"/>
</dbReference>